<dbReference type="EMBL" id="MRAD01000007">
    <property type="protein sequence ID" value="OOO62112.1"/>
    <property type="molecule type" value="Genomic_DNA"/>
</dbReference>
<dbReference type="RefSeq" id="WP_078024264.1">
    <property type="nucleotide sequence ID" value="NZ_JADPGM010000006.1"/>
</dbReference>
<dbReference type="Proteomes" id="UP000190206">
    <property type="component" value="Unassembled WGS sequence"/>
</dbReference>
<dbReference type="InterPro" id="IPR021124">
    <property type="entry name" value="CRISPR-assoc_prot_Cas5"/>
</dbReference>
<dbReference type="InterPro" id="IPR013422">
    <property type="entry name" value="CRISPR-assoc_prot_Cas5_N"/>
</dbReference>
<keyword evidence="3" id="KW-1185">Reference proteome</keyword>
<name>A0ABX3L3K7_9CLOT</name>
<evidence type="ECO:0000313" key="2">
    <source>
        <dbReference type="EMBL" id="OOO62112.1"/>
    </source>
</evidence>
<protein>
    <submittedName>
        <fullName evidence="2">Type I-B CRISPR-associated protein Cas5</fullName>
    </submittedName>
</protein>
<organism evidence="2 3">
    <name type="scientific">Clostridium tepidum</name>
    <dbReference type="NCBI Taxonomy" id="1962263"/>
    <lineage>
        <taxon>Bacteria</taxon>
        <taxon>Bacillati</taxon>
        <taxon>Bacillota</taxon>
        <taxon>Clostridia</taxon>
        <taxon>Eubacteriales</taxon>
        <taxon>Clostridiaceae</taxon>
        <taxon>Clostridium</taxon>
    </lineage>
</organism>
<gene>
    <name evidence="2" type="ORF">BS637_08260</name>
</gene>
<proteinExistence type="predicted"/>
<evidence type="ECO:0000256" key="1">
    <source>
        <dbReference type="ARBA" id="ARBA00023118"/>
    </source>
</evidence>
<dbReference type="Pfam" id="PF09704">
    <property type="entry name" value="Cas_Cas5d"/>
    <property type="match status" value="1"/>
</dbReference>
<dbReference type="NCBIfam" id="TIGR02593">
    <property type="entry name" value="CRISPR_cas5"/>
    <property type="match status" value="1"/>
</dbReference>
<comment type="caution">
    <text evidence="2">The sequence shown here is derived from an EMBL/GenBank/DDBJ whole genome shotgun (WGS) entry which is preliminary data.</text>
</comment>
<reference evidence="2 3" key="1">
    <citation type="submission" date="2016-12" db="EMBL/GenBank/DDBJ databases">
        <title>Clostridium tepidum sp. nov., a close relative of Clostridium sporogenes and Clostridium botulinum Group I.</title>
        <authorList>
            <person name="Dobritsa A.P."/>
            <person name="Kutumbaka K."/>
            <person name="Werner K."/>
            <person name="Samadpour M."/>
        </authorList>
    </citation>
    <scope>NUCLEOTIDE SEQUENCE [LARGE SCALE GENOMIC DNA]</scope>
    <source>
        <strain evidence="2 3">PE</strain>
    </source>
</reference>
<sequence>MKAIRLKIYQNLVNYKKPTSFQLKETYPLPPYSTVIGMIHSICGFKEYKDMDISIQGNYYSKVNDLWTRYEYKFNGKTLDTYTVCNECGAIQSNKKKSCNKCGSIDINYKTKPRGNFLTEKQILGGNIKNNKNLYSNNRLFSENEKENIGIPITRGVSTAELLVDVELLIHIRPKDKSLLNVIYEGLKNPKEYISLGRREDIARIDEVKIVDIEKTGTEDECKKLEYDAYIPVDMFKNNDFISKATIYNLNKCYEKVKVKKDFYIRQWKKVKVLHGAVNKDEINEDVDFLQDESNYPVFFA</sequence>
<keyword evidence="1" id="KW-0051">Antiviral defense</keyword>
<evidence type="ECO:0000313" key="3">
    <source>
        <dbReference type="Proteomes" id="UP000190206"/>
    </source>
</evidence>
<accession>A0ABX3L3K7</accession>